<dbReference type="AlphaFoldDB" id="G0PCW6"/>
<dbReference type="eggNOG" id="ENOG502TKHM">
    <property type="taxonomic scope" value="Eukaryota"/>
</dbReference>
<accession>G0PCW6</accession>
<dbReference type="InParanoid" id="G0PCW6"/>
<reference evidence="3" key="1">
    <citation type="submission" date="2011-07" db="EMBL/GenBank/DDBJ databases">
        <authorList>
            <consortium name="Caenorhabditis brenneri Sequencing and Analysis Consortium"/>
            <person name="Wilson R.K."/>
        </authorList>
    </citation>
    <scope>NUCLEOTIDE SEQUENCE [LARGE SCALE GENOMIC DNA]</scope>
    <source>
        <strain evidence="3">PB2801</strain>
    </source>
</reference>
<evidence type="ECO:0000256" key="1">
    <source>
        <dbReference type="SAM" id="SignalP"/>
    </source>
</evidence>
<evidence type="ECO:0000313" key="2">
    <source>
        <dbReference type="EMBL" id="EGT51311.1"/>
    </source>
</evidence>
<dbReference type="Proteomes" id="UP000008068">
    <property type="component" value="Unassembled WGS sequence"/>
</dbReference>
<dbReference type="EMBL" id="GL380255">
    <property type="protein sequence ID" value="EGT51311.1"/>
    <property type="molecule type" value="Genomic_DNA"/>
</dbReference>
<feature type="chain" id="PRO_5003406686" description="TIL domain-containing protein" evidence="1">
    <location>
        <begin position="18"/>
        <end position="109"/>
    </location>
</feature>
<protein>
    <recommendedName>
        <fullName evidence="4">TIL domain-containing protein</fullName>
    </recommendedName>
</protein>
<sequence length="109" mass="12127">MKCLLIILILAIVSIQCYVFLDCNNDSDCPSDGQTCIRGKCHVEVPKEGSDSIPCVPECPSNEACYWGKCVRASRKIVQRKMSWPECMFDSDCKPIQLCVVGVCVGYEL</sequence>
<organism evidence="3">
    <name type="scientific">Caenorhabditis brenneri</name>
    <name type="common">Nematode worm</name>
    <dbReference type="NCBI Taxonomy" id="135651"/>
    <lineage>
        <taxon>Eukaryota</taxon>
        <taxon>Metazoa</taxon>
        <taxon>Ecdysozoa</taxon>
        <taxon>Nematoda</taxon>
        <taxon>Chromadorea</taxon>
        <taxon>Rhabditida</taxon>
        <taxon>Rhabditina</taxon>
        <taxon>Rhabditomorpha</taxon>
        <taxon>Rhabditoidea</taxon>
        <taxon>Rhabditidae</taxon>
        <taxon>Peloderinae</taxon>
        <taxon>Caenorhabditis</taxon>
    </lineage>
</organism>
<name>G0PCW6_CAEBE</name>
<keyword evidence="1" id="KW-0732">Signal</keyword>
<feature type="signal peptide" evidence="1">
    <location>
        <begin position="1"/>
        <end position="17"/>
    </location>
</feature>
<evidence type="ECO:0008006" key="4">
    <source>
        <dbReference type="Google" id="ProtNLM"/>
    </source>
</evidence>
<gene>
    <name evidence="2" type="ORF">CAEBREN_09971</name>
</gene>
<proteinExistence type="predicted"/>
<dbReference type="HOGENOM" id="CLU_2212273_0_0_1"/>
<keyword evidence="3" id="KW-1185">Reference proteome</keyword>
<dbReference type="OMA" id="CHVEVPK"/>
<evidence type="ECO:0000313" key="3">
    <source>
        <dbReference type="Proteomes" id="UP000008068"/>
    </source>
</evidence>